<dbReference type="OrthoDB" id="6315386at2"/>
<reference evidence="2" key="1">
    <citation type="journal article" date="2019" name="Genome Announc.">
        <title>Draft Genome Sequence of Pseudoalteromonas piscicida Strain 36Y ROTHPW, an Hypersaline Seawater Isolate from the South Coast of Sonora, Mexico.</title>
        <authorList>
            <person name="Sanchez-Diaz R."/>
            <person name="Molina-Garza Z.J."/>
            <person name="Cruz-Suarez L.E."/>
            <person name="Selvin J."/>
            <person name="Kiran G.S."/>
            <person name="Ibarra-Gamez J.C."/>
            <person name="Gomez-Gil B."/>
            <person name="Galaviz-Silva L."/>
        </authorList>
    </citation>
    <scope>NUCLEOTIDE SEQUENCE [LARGE SCALE GENOMIC DNA]</scope>
    <source>
        <strain evidence="2">36Y_RITHPW</strain>
    </source>
</reference>
<proteinExistence type="predicted"/>
<dbReference type="RefSeq" id="WP_099643126.1">
    <property type="nucleotide sequence ID" value="NZ_JAQPZX010000033.1"/>
</dbReference>
<evidence type="ECO:0000313" key="2">
    <source>
        <dbReference type="Proteomes" id="UP000228621"/>
    </source>
</evidence>
<accession>A0A2A5JML0</accession>
<organism evidence="1 2">
    <name type="scientific">Pseudoalteromonas piscicida</name>
    <dbReference type="NCBI Taxonomy" id="43662"/>
    <lineage>
        <taxon>Bacteria</taxon>
        <taxon>Pseudomonadati</taxon>
        <taxon>Pseudomonadota</taxon>
        <taxon>Gammaproteobacteria</taxon>
        <taxon>Alteromonadales</taxon>
        <taxon>Pseudoalteromonadaceae</taxon>
        <taxon>Pseudoalteromonas</taxon>
    </lineage>
</organism>
<name>A0A2A5JML0_PSEO7</name>
<dbReference type="AlphaFoldDB" id="A0A2A5JML0"/>
<sequence>MKYIVVIFVALGLSACNSTQSESDVDEKIAQAEVSPRDQLYCEQEIITGTRFTKRRCRTAAQKAEAEREAKEMLRRRASSVGKQ</sequence>
<evidence type="ECO:0000313" key="1">
    <source>
        <dbReference type="EMBL" id="PCK30569.1"/>
    </source>
</evidence>
<gene>
    <name evidence="1" type="ORF">CEX98_16470</name>
</gene>
<evidence type="ECO:0008006" key="3">
    <source>
        <dbReference type="Google" id="ProtNLM"/>
    </source>
</evidence>
<comment type="caution">
    <text evidence="1">The sequence shown here is derived from an EMBL/GenBank/DDBJ whole genome shotgun (WGS) entry which is preliminary data.</text>
</comment>
<protein>
    <recommendedName>
        <fullName evidence="3">Lipoprotein</fullName>
    </recommendedName>
</protein>
<dbReference type="EMBL" id="NKHF01000077">
    <property type="protein sequence ID" value="PCK30569.1"/>
    <property type="molecule type" value="Genomic_DNA"/>
</dbReference>
<dbReference type="Proteomes" id="UP000228621">
    <property type="component" value="Unassembled WGS sequence"/>
</dbReference>
<keyword evidence="2" id="KW-1185">Reference proteome</keyword>
<dbReference type="PROSITE" id="PS51257">
    <property type="entry name" value="PROKAR_LIPOPROTEIN"/>
    <property type="match status" value="1"/>
</dbReference>